<dbReference type="Gene3D" id="3.40.50.300">
    <property type="entry name" value="P-loop containing nucleotide triphosphate hydrolases"/>
    <property type="match status" value="1"/>
</dbReference>
<dbReference type="PANTHER" id="PTHR10704">
    <property type="entry name" value="CARBOHYDRATE SULFOTRANSFERASE"/>
    <property type="match status" value="1"/>
</dbReference>
<keyword evidence="1" id="KW-0812">Transmembrane</keyword>
<evidence type="ECO:0000256" key="1">
    <source>
        <dbReference type="SAM" id="Phobius"/>
    </source>
</evidence>
<dbReference type="InterPro" id="IPR051135">
    <property type="entry name" value="Gal/GlcNAc/GalNAc_ST"/>
</dbReference>
<dbReference type="GO" id="GO:0006044">
    <property type="term" value="P:N-acetylglucosamine metabolic process"/>
    <property type="evidence" value="ECO:0007669"/>
    <property type="project" value="TreeGrafter"/>
</dbReference>
<keyword evidence="1" id="KW-1133">Transmembrane helix</keyword>
<dbReference type="AlphaFoldDB" id="A0AAN8PPB2"/>
<dbReference type="GO" id="GO:0001517">
    <property type="term" value="F:N-acetylglucosamine 6-O-sulfotransferase activity"/>
    <property type="evidence" value="ECO:0007669"/>
    <property type="project" value="TreeGrafter"/>
</dbReference>
<accession>A0AAN8PPB2</accession>
<name>A0AAN8PPB2_PATCE</name>
<sequence>MLKFTGNKQFIRFVSRKIERYWMNSNFIITVCVVIILLLMYHQITDNIHTRQTKCSIEERADELPILSNILDYKSRNKILELFGWTATRPQKRVIIVTYMRSGSSFTGSIISSHPEVIYFFEPLHSMHKYKANSRRSRPSMFILDNARDISDMGSSEELTQQILESYLNCDFLKLDLKTLQDRFPFLYHQTTPFTACSRSNPGLIGVVQCLATLYKQCTQSSVTAIKTIRTSMYTIRQLLKIDTNLKVIYLLRDPRATTLSQLYLKRADPPLKLYNRTSQKLCSTMWLDIVMASKLMKQHPDRIVGLMYEDLIRDPYKIARKIFEFIGLEYDEHVSDHIKAITNGKRDGKCVTCVSRKNSTKTASQWRQEINYKGVLAVDENCQKVYRMTGYIPVSGSDVLRDRTVDLRVPPRLPVLV</sequence>
<organism evidence="3 4">
    <name type="scientific">Patella caerulea</name>
    <name type="common">Rayed Mediterranean limpet</name>
    <dbReference type="NCBI Taxonomy" id="87958"/>
    <lineage>
        <taxon>Eukaryota</taxon>
        <taxon>Metazoa</taxon>
        <taxon>Spiralia</taxon>
        <taxon>Lophotrochozoa</taxon>
        <taxon>Mollusca</taxon>
        <taxon>Gastropoda</taxon>
        <taxon>Patellogastropoda</taxon>
        <taxon>Patelloidea</taxon>
        <taxon>Patellidae</taxon>
        <taxon>Patella</taxon>
    </lineage>
</organism>
<comment type="caution">
    <text evidence="3">The sequence shown here is derived from an EMBL/GenBank/DDBJ whole genome shotgun (WGS) entry which is preliminary data.</text>
</comment>
<dbReference type="InterPro" id="IPR000863">
    <property type="entry name" value="Sulfotransferase_dom"/>
</dbReference>
<dbReference type="PANTHER" id="PTHR10704:SF44">
    <property type="entry name" value="LD35051P-RELATED"/>
    <property type="match status" value="1"/>
</dbReference>
<dbReference type="InterPro" id="IPR027417">
    <property type="entry name" value="P-loop_NTPase"/>
</dbReference>
<protein>
    <recommendedName>
        <fullName evidence="2">Sulfotransferase domain-containing protein</fullName>
    </recommendedName>
</protein>
<dbReference type="Pfam" id="PF00685">
    <property type="entry name" value="Sulfotransfer_1"/>
    <property type="match status" value="1"/>
</dbReference>
<evidence type="ECO:0000313" key="3">
    <source>
        <dbReference type="EMBL" id="KAK6180897.1"/>
    </source>
</evidence>
<evidence type="ECO:0000259" key="2">
    <source>
        <dbReference type="Pfam" id="PF00685"/>
    </source>
</evidence>
<feature type="transmembrane region" description="Helical" evidence="1">
    <location>
        <begin position="21"/>
        <end position="41"/>
    </location>
</feature>
<reference evidence="3 4" key="1">
    <citation type="submission" date="2024-01" db="EMBL/GenBank/DDBJ databases">
        <title>The genome of the rayed Mediterranean limpet Patella caerulea (Linnaeus, 1758).</title>
        <authorList>
            <person name="Anh-Thu Weber A."/>
            <person name="Halstead-Nussloch G."/>
        </authorList>
    </citation>
    <scope>NUCLEOTIDE SEQUENCE [LARGE SCALE GENOMIC DNA]</scope>
    <source>
        <strain evidence="3">AATW-2023a</strain>
        <tissue evidence="3">Whole specimen</tissue>
    </source>
</reference>
<keyword evidence="1" id="KW-0472">Membrane</keyword>
<gene>
    <name evidence="3" type="ORF">SNE40_008863</name>
</gene>
<feature type="domain" description="Sulfotransferase" evidence="2">
    <location>
        <begin position="92"/>
        <end position="388"/>
    </location>
</feature>
<dbReference type="GO" id="GO:0006790">
    <property type="term" value="P:sulfur compound metabolic process"/>
    <property type="evidence" value="ECO:0007669"/>
    <property type="project" value="TreeGrafter"/>
</dbReference>
<dbReference type="Proteomes" id="UP001347796">
    <property type="component" value="Unassembled WGS sequence"/>
</dbReference>
<dbReference type="SUPFAM" id="SSF52540">
    <property type="entry name" value="P-loop containing nucleoside triphosphate hydrolases"/>
    <property type="match status" value="1"/>
</dbReference>
<proteinExistence type="predicted"/>
<keyword evidence="4" id="KW-1185">Reference proteome</keyword>
<dbReference type="EMBL" id="JAZGQO010000007">
    <property type="protein sequence ID" value="KAK6180897.1"/>
    <property type="molecule type" value="Genomic_DNA"/>
</dbReference>
<evidence type="ECO:0000313" key="4">
    <source>
        <dbReference type="Proteomes" id="UP001347796"/>
    </source>
</evidence>